<dbReference type="WBParaSite" id="ES5_v2.g16093.t1">
    <property type="protein sequence ID" value="ES5_v2.g16093.t1"/>
    <property type="gene ID" value="ES5_v2.g16093"/>
</dbReference>
<evidence type="ECO:0000313" key="1">
    <source>
        <dbReference type="Proteomes" id="UP000887579"/>
    </source>
</evidence>
<protein>
    <submittedName>
        <fullName evidence="2">MADF domain-containing protein</fullName>
    </submittedName>
</protein>
<name>A0AC34FFA6_9BILA</name>
<evidence type="ECO:0000313" key="2">
    <source>
        <dbReference type="WBParaSite" id="ES5_v2.g16093.t1"/>
    </source>
</evidence>
<accession>A0AC34FFA6</accession>
<sequence>MASLEETRDWPQTTVLKLFQLVKPNRILYDPLDEHWSNTILKGRLWTSIAKELDPLLSSKKCRDRFYYYKKRYATEIRKQVSSGDVKNVNAELFWLLDQLDEEKENYHLNGSKTVEEAKSVSPTNEHENNDAESGIHSHESDEEAAASASTLLNIFNQFPAETDFSDGEPASKRRKRKNSIPQKVEAPQNGEIFLNQLLPQEENPFPPNNNNAFIEFLASFKTLQDQQQQKQVEEECSVFGRQVEIDLRRLNHQNRAKARLAITSILTELYQQQQF</sequence>
<dbReference type="Proteomes" id="UP000887579">
    <property type="component" value="Unplaced"/>
</dbReference>
<proteinExistence type="predicted"/>
<reference evidence="2" key="1">
    <citation type="submission" date="2022-11" db="UniProtKB">
        <authorList>
            <consortium name="WormBaseParasite"/>
        </authorList>
    </citation>
    <scope>IDENTIFICATION</scope>
</reference>
<organism evidence="1 2">
    <name type="scientific">Panagrolaimus sp. ES5</name>
    <dbReference type="NCBI Taxonomy" id="591445"/>
    <lineage>
        <taxon>Eukaryota</taxon>
        <taxon>Metazoa</taxon>
        <taxon>Ecdysozoa</taxon>
        <taxon>Nematoda</taxon>
        <taxon>Chromadorea</taxon>
        <taxon>Rhabditida</taxon>
        <taxon>Tylenchina</taxon>
        <taxon>Panagrolaimomorpha</taxon>
        <taxon>Panagrolaimoidea</taxon>
        <taxon>Panagrolaimidae</taxon>
        <taxon>Panagrolaimus</taxon>
    </lineage>
</organism>